<keyword evidence="1" id="KW-0472">Membrane</keyword>
<evidence type="ECO:0000313" key="3">
    <source>
        <dbReference type="Proteomes" id="UP000028999"/>
    </source>
</evidence>
<name>A0A078J699_BRANA</name>
<keyword evidence="3" id="KW-1185">Reference proteome</keyword>
<dbReference type="PaxDb" id="3708-A0A078J699"/>
<dbReference type="InterPro" id="IPR012340">
    <property type="entry name" value="NA-bd_OB-fold"/>
</dbReference>
<feature type="transmembrane region" description="Helical" evidence="1">
    <location>
        <begin position="149"/>
        <end position="175"/>
    </location>
</feature>
<dbReference type="Gramene" id="CDY61990">
    <property type="protein sequence ID" value="CDY61990"/>
    <property type="gene ID" value="GSBRNA2T00035801001"/>
</dbReference>
<organism evidence="2 3">
    <name type="scientific">Brassica napus</name>
    <name type="common">Rape</name>
    <dbReference type="NCBI Taxonomy" id="3708"/>
    <lineage>
        <taxon>Eukaryota</taxon>
        <taxon>Viridiplantae</taxon>
        <taxon>Streptophyta</taxon>
        <taxon>Embryophyta</taxon>
        <taxon>Tracheophyta</taxon>
        <taxon>Spermatophyta</taxon>
        <taxon>Magnoliopsida</taxon>
        <taxon>eudicotyledons</taxon>
        <taxon>Gunneridae</taxon>
        <taxon>Pentapetalae</taxon>
        <taxon>rosids</taxon>
        <taxon>malvids</taxon>
        <taxon>Brassicales</taxon>
        <taxon>Brassicaceae</taxon>
        <taxon>Brassiceae</taxon>
        <taxon>Brassica</taxon>
    </lineage>
</organism>
<dbReference type="EMBL" id="LK034075">
    <property type="protein sequence ID" value="CDY61990.1"/>
    <property type="molecule type" value="Genomic_DNA"/>
</dbReference>
<dbReference type="Gene3D" id="2.40.50.140">
    <property type="entry name" value="Nucleic acid-binding proteins"/>
    <property type="match status" value="1"/>
</dbReference>
<keyword evidence="1" id="KW-1133">Transmembrane helix</keyword>
<dbReference type="CDD" id="cd04480">
    <property type="entry name" value="RPA1_DBD_A_like"/>
    <property type="match status" value="1"/>
</dbReference>
<evidence type="ECO:0000313" key="2">
    <source>
        <dbReference type="EMBL" id="CDY61990.1"/>
    </source>
</evidence>
<proteinExistence type="predicted"/>
<protein>
    <submittedName>
        <fullName evidence="2">BnaAnng18070D protein</fullName>
    </submittedName>
</protein>
<accession>A0A078J699</accession>
<sequence length="246" mass="28114">MANSCTVLADLRAGRCSNVEEVRLLRFCEAKNINKRGQLMSLEMLLIDEHSTLVQGSVPASLQLTFRGRLTEGSVYTLSGFDVTRSNPKLRIKKSCHNEEAEPPCKLSSSIYYGGQEKNSFTTTTTIDTVSRSRTYHTHNTYVGNLTKLIFFSLHVCVVPICISSLKILRFFFIFNLCSTREMERKAIPKAHHEETGEKVSLFSYPNFKIYLVTRFVLPHCAEFISFLCNKNYICKCCRANMRYTK</sequence>
<dbReference type="AlphaFoldDB" id="A0A078J699"/>
<evidence type="ECO:0000256" key="1">
    <source>
        <dbReference type="SAM" id="Phobius"/>
    </source>
</evidence>
<keyword evidence="1" id="KW-0812">Transmembrane</keyword>
<reference evidence="2 3" key="1">
    <citation type="journal article" date="2014" name="Science">
        <title>Plant genetics. Early allopolyploid evolution in the post-Neolithic Brassica napus oilseed genome.</title>
        <authorList>
            <person name="Chalhoub B."/>
            <person name="Denoeud F."/>
            <person name="Liu S."/>
            <person name="Parkin I.A."/>
            <person name="Tang H."/>
            <person name="Wang X."/>
            <person name="Chiquet J."/>
            <person name="Belcram H."/>
            <person name="Tong C."/>
            <person name="Samans B."/>
            <person name="Correa M."/>
            <person name="Da Silva C."/>
            <person name="Just J."/>
            <person name="Falentin C."/>
            <person name="Koh C.S."/>
            <person name="Le Clainche I."/>
            <person name="Bernard M."/>
            <person name="Bento P."/>
            <person name="Noel B."/>
            <person name="Labadie K."/>
            <person name="Alberti A."/>
            <person name="Charles M."/>
            <person name="Arnaud D."/>
            <person name="Guo H."/>
            <person name="Daviaud C."/>
            <person name="Alamery S."/>
            <person name="Jabbari K."/>
            <person name="Zhao M."/>
            <person name="Edger P.P."/>
            <person name="Chelaifa H."/>
            <person name="Tack D."/>
            <person name="Lassalle G."/>
            <person name="Mestiri I."/>
            <person name="Schnel N."/>
            <person name="Le Paslier M.C."/>
            <person name="Fan G."/>
            <person name="Renault V."/>
            <person name="Bayer P.E."/>
            <person name="Golicz A.A."/>
            <person name="Manoli S."/>
            <person name="Lee T.H."/>
            <person name="Thi V.H."/>
            <person name="Chalabi S."/>
            <person name="Hu Q."/>
            <person name="Fan C."/>
            <person name="Tollenaere R."/>
            <person name="Lu Y."/>
            <person name="Battail C."/>
            <person name="Shen J."/>
            <person name="Sidebottom C.H."/>
            <person name="Wang X."/>
            <person name="Canaguier A."/>
            <person name="Chauveau A."/>
            <person name="Berard A."/>
            <person name="Deniot G."/>
            <person name="Guan M."/>
            <person name="Liu Z."/>
            <person name="Sun F."/>
            <person name="Lim Y.P."/>
            <person name="Lyons E."/>
            <person name="Town C.D."/>
            <person name="Bancroft I."/>
            <person name="Wang X."/>
            <person name="Meng J."/>
            <person name="Ma J."/>
            <person name="Pires J.C."/>
            <person name="King G.J."/>
            <person name="Brunel D."/>
            <person name="Delourme R."/>
            <person name="Renard M."/>
            <person name="Aury J.M."/>
            <person name="Adams K.L."/>
            <person name="Batley J."/>
            <person name="Snowdon R.J."/>
            <person name="Tost J."/>
            <person name="Edwards D."/>
            <person name="Zhou Y."/>
            <person name="Hua W."/>
            <person name="Sharpe A.G."/>
            <person name="Paterson A.H."/>
            <person name="Guan C."/>
            <person name="Wincker P."/>
        </authorList>
    </citation>
    <scope>NUCLEOTIDE SEQUENCE [LARGE SCALE GENOMIC DNA]</scope>
    <source>
        <strain evidence="3">cv. Darmor-bzh</strain>
    </source>
</reference>
<gene>
    <name evidence="2" type="primary">BnaAnng18070D</name>
    <name evidence="2" type="ORF">GSBRNA2T00035801001</name>
</gene>
<dbReference type="Proteomes" id="UP000028999">
    <property type="component" value="Unassembled WGS sequence"/>
</dbReference>